<dbReference type="InterPro" id="IPR017900">
    <property type="entry name" value="4Fe4S_Fe_S_CS"/>
</dbReference>
<sequence>MKIAIASGKGGTGKSTVAANLACTLSRSREVVLVDCDVEEPNLHLFFPGSAEDVPVTTPVPEIDPARCNFCGECGKFCRFGALSVLKDRVILFPELCHSCGGCSLVCPQGAIKEVPRTIGRVACSCPLPSLTLVSGVLNEGEVMAPTVIRVAKLLAEGHPLILYDASPGIACPVIETLEGVDACILVTESTPFGLHDLRLAAEVVESTGIPAGVVINRSDGRDEETLEFCRERGLPILMTIPFSREIAAVQNRGGLICRDLPGWEERFADLFEAVVKVVGVSP</sequence>
<dbReference type="InterPro" id="IPR027417">
    <property type="entry name" value="P-loop_NTPase"/>
</dbReference>
<keyword evidence="3" id="KW-1185">Reference proteome</keyword>
<dbReference type="InterPro" id="IPR017896">
    <property type="entry name" value="4Fe4S_Fe-S-bd"/>
</dbReference>
<dbReference type="Proteomes" id="UP001168423">
    <property type="component" value="Unassembled WGS sequence"/>
</dbReference>
<dbReference type="Gene3D" id="3.40.50.300">
    <property type="entry name" value="P-loop containing nucleotide triphosphate hydrolases"/>
    <property type="match status" value="1"/>
</dbReference>
<dbReference type="Pfam" id="PF01656">
    <property type="entry name" value="CbiA"/>
    <property type="match status" value="1"/>
</dbReference>
<dbReference type="RefSeq" id="WP_301678252.1">
    <property type="nucleotide sequence ID" value="NZ_VCYI01000017.1"/>
</dbReference>
<feature type="domain" description="4Fe-4S ferredoxin-type" evidence="1">
    <location>
        <begin position="88"/>
        <end position="117"/>
    </location>
</feature>
<dbReference type="PROSITE" id="PS51379">
    <property type="entry name" value="4FE4S_FER_2"/>
    <property type="match status" value="2"/>
</dbReference>
<dbReference type="EMBL" id="VCYI01000017">
    <property type="protein sequence ID" value="MDN7013654.1"/>
    <property type="molecule type" value="Genomic_DNA"/>
</dbReference>
<dbReference type="PANTHER" id="PTHR43063">
    <property type="entry name" value="4FE-4S CLUSTER CONTAINING PARA FAMILY ATPASE PROTEIN"/>
    <property type="match status" value="1"/>
</dbReference>
<dbReference type="Gene3D" id="3.30.70.20">
    <property type="match status" value="1"/>
</dbReference>
<evidence type="ECO:0000313" key="2">
    <source>
        <dbReference type="EMBL" id="MDN7013654.1"/>
    </source>
</evidence>
<dbReference type="SUPFAM" id="SSF52540">
    <property type="entry name" value="P-loop containing nucleoside triphosphate hydrolases"/>
    <property type="match status" value="1"/>
</dbReference>
<dbReference type="PANTHER" id="PTHR43063:SF1">
    <property type="entry name" value="4FE-4S CLUSTER CONTAINING PARA FAMILY ATPASE PROTEIN"/>
    <property type="match status" value="1"/>
</dbReference>
<dbReference type="Pfam" id="PF00037">
    <property type="entry name" value="Fer4"/>
    <property type="match status" value="2"/>
</dbReference>
<name>A0ABT8M4Y7_9EURY</name>
<dbReference type="SUPFAM" id="SSF54862">
    <property type="entry name" value="4Fe-4S ferredoxins"/>
    <property type="match status" value="1"/>
</dbReference>
<evidence type="ECO:0000313" key="3">
    <source>
        <dbReference type="Proteomes" id="UP001168423"/>
    </source>
</evidence>
<feature type="domain" description="4Fe-4S ferredoxin-type" evidence="1">
    <location>
        <begin position="59"/>
        <end position="85"/>
    </location>
</feature>
<dbReference type="PROSITE" id="PS00198">
    <property type="entry name" value="4FE4S_FER_1"/>
    <property type="match status" value="1"/>
</dbReference>
<comment type="caution">
    <text evidence="2">The sequence shown here is derived from an EMBL/GenBank/DDBJ whole genome shotgun (WGS) entry which is preliminary data.</text>
</comment>
<dbReference type="InterPro" id="IPR002586">
    <property type="entry name" value="CobQ/CobB/MinD/ParA_Nub-bd_dom"/>
</dbReference>
<evidence type="ECO:0000259" key="1">
    <source>
        <dbReference type="PROSITE" id="PS51379"/>
    </source>
</evidence>
<organism evidence="2 3">
    <name type="scientific">Methanoculleus methanifontis</name>
    <dbReference type="NCBI Taxonomy" id="2584086"/>
    <lineage>
        <taxon>Archaea</taxon>
        <taxon>Methanobacteriati</taxon>
        <taxon>Methanobacteriota</taxon>
        <taxon>Stenosarchaea group</taxon>
        <taxon>Methanomicrobia</taxon>
        <taxon>Methanomicrobiales</taxon>
        <taxon>Methanomicrobiaceae</taxon>
        <taxon>Methanoculleus</taxon>
    </lineage>
</organism>
<reference evidence="2" key="1">
    <citation type="submission" date="2019-05" db="EMBL/GenBank/DDBJ databases">
        <title>Isolation and characterization of methanogens from the cold seep sediment at Four-Way Closure Ridge.</title>
        <authorList>
            <person name="You Y.-T."/>
            <person name="Chen S.-C."/>
            <person name="Zhang W.-L."/>
            <person name="Lai M.-C."/>
        </authorList>
    </citation>
    <scope>NUCLEOTIDE SEQUENCE</scope>
    <source>
        <strain evidence="2">FWC-SCC3</strain>
    </source>
</reference>
<accession>A0ABT8M4Y7</accession>
<dbReference type="CDD" id="cd03110">
    <property type="entry name" value="SIMIBI_bact_arch"/>
    <property type="match status" value="1"/>
</dbReference>
<gene>
    <name evidence="2" type="ORF">FGW20_11540</name>
</gene>
<proteinExistence type="predicted"/>
<protein>
    <submittedName>
        <fullName evidence="2">ATPase</fullName>
    </submittedName>
</protein>